<dbReference type="Gene3D" id="3.30.2310.20">
    <property type="entry name" value="RelE-like"/>
    <property type="match status" value="1"/>
</dbReference>
<organism evidence="1">
    <name type="scientific">Desulfatirhabdium butyrativorans</name>
    <dbReference type="NCBI Taxonomy" id="340467"/>
    <lineage>
        <taxon>Bacteria</taxon>
        <taxon>Pseudomonadati</taxon>
        <taxon>Thermodesulfobacteriota</taxon>
        <taxon>Desulfobacteria</taxon>
        <taxon>Desulfobacterales</taxon>
        <taxon>Desulfatirhabdiaceae</taxon>
        <taxon>Desulfatirhabdium</taxon>
    </lineage>
</organism>
<dbReference type="PANTHER" id="PTHR40266">
    <property type="entry name" value="TOXIN HIGB-1"/>
    <property type="match status" value="1"/>
</dbReference>
<comment type="caution">
    <text evidence="1">The sequence shown here is derived from an EMBL/GenBank/DDBJ whole genome shotgun (WGS) entry which is preliminary data.</text>
</comment>
<accession>A0A7C4RPI7</accession>
<dbReference type="SUPFAM" id="SSF143011">
    <property type="entry name" value="RelE-like"/>
    <property type="match status" value="1"/>
</dbReference>
<evidence type="ECO:0000313" key="1">
    <source>
        <dbReference type="EMBL" id="HGU31351.1"/>
    </source>
</evidence>
<dbReference type="EMBL" id="DSUH01000015">
    <property type="protein sequence ID" value="HGU31351.1"/>
    <property type="molecule type" value="Genomic_DNA"/>
</dbReference>
<dbReference type="PANTHER" id="PTHR40266:SF2">
    <property type="entry name" value="TOXIN HIGB-1"/>
    <property type="match status" value="1"/>
</dbReference>
<gene>
    <name evidence="1" type="ORF">ENS29_00675</name>
</gene>
<dbReference type="AlphaFoldDB" id="A0A7C4RPI7"/>
<protein>
    <submittedName>
        <fullName evidence="1">Excinuclease ABC subunit A</fullName>
    </submittedName>
</protein>
<dbReference type="InterPro" id="IPR035093">
    <property type="entry name" value="RelE/ParE_toxin_dom_sf"/>
</dbReference>
<sequence length="92" mass="10716">MIKSFKCEYTEALSKGKRIRQFAKIAKVARRKLRQLEIAGSLDDLRVPPGNHLEALKGDRFGQYSIRINDQWRICFCWSDSSAENVEIVDYH</sequence>
<dbReference type="Pfam" id="PF05015">
    <property type="entry name" value="HigB-like_toxin"/>
    <property type="match status" value="1"/>
</dbReference>
<name>A0A7C4RPI7_9BACT</name>
<reference evidence="1" key="1">
    <citation type="journal article" date="2020" name="mSystems">
        <title>Genome- and Community-Level Interaction Insights into Carbon Utilization and Element Cycling Functions of Hydrothermarchaeota in Hydrothermal Sediment.</title>
        <authorList>
            <person name="Zhou Z."/>
            <person name="Liu Y."/>
            <person name="Xu W."/>
            <person name="Pan J."/>
            <person name="Luo Z.H."/>
            <person name="Li M."/>
        </authorList>
    </citation>
    <scope>NUCLEOTIDE SEQUENCE [LARGE SCALE GENOMIC DNA]</scope>
    <source>
        <strain evidence="1">SpSt-477</strain>
    </source>
</reference>
<dbReference type="InterPro" id="IPR007711">
    <property type="entry name" value="HigB-1"/>
</dbReference>
<proteinExistence type="predicted"/>